<feature type="region of interest" description="Disordered" evidence="1">
    <location>
        <begin position="208"/>
        <end position="238"/>
    </location>
</feature>
<evidence type="ECO:0000256" key="1">
    <source>
        <dbReference type="SAM" id="MobiDB-lite"/>
    </source>
</evidence>
<dbReference type="AlphaFoldDB" id="A0A077R604"/>
<feature type="compositionally biased region" description="Basic and acidic residues" evidence="1">
    <location>
        <begin position="462"/>
        <end position="472"/>
    </location>
</feature>
<evidence type="ECO:0000313" key="2">
    <source>
        <dbReference type="EMBL" id="CDI54496.1"/>
    </source>
</evidence>
<feature type="region of interest" description="Disordered" evidence="1">
    <location>
        <begin position="441"/>
        <end position="472"/>
    </location>
</feature>
<feature type="compositionally biased region" description="Polar residues" evidence="1">
    <location>
        <begin position="211"/>
        <end position="238"/>
    </location>
</feature>
<dbReference type="EMBL" id="HG529615">
    <property type="protein sequence ID" value="CDI54496.1"/>
    <property type="molecule type" value="Genomic_DNA"/>
</dbReference>
<proteinExistence type="predicted"/>
<accession>A0A077R604</accession>
<feature type="compositionally biased region" description="Basic and acidic residues" evidence="1">
    <location>
        <begin position="646"/>
        <end position="660"/>
    </location>
</feature>
<feature type="compositionally biased region" description="Basic residues" evidence="1">
    <location>
        <begin position="631"/>
        <end position="645"/>
    </location>
</feature>
<protein>
    <submittedName>
        <fullName evidence="2">Uncharacterized protein</fullName>
    </submittedName>
</protein>
<reference evidence="2" key="1">
    <citation type="journal article" date="2014" name="Genome Biol. Evol.">
        <title>Gene Loss Rather Than Gene Gain Is Associated with a Host Jump from Monocots to Dicots in the Smut Fungus Melanopsichium pennsylvanicum.</title>
        <authorList>
            <person name="Sharma R."/>
            <person name="Mishra B."/>
            <person name="Runge F."/>
            <person name="Thines M."/>
        </authorList>
    </citation>
    <scope>NUCLEOTIDE SEQUENCE</scope>
    <source>
        <strain evidence="2">4</strain>
    </source>
</reference>
<name>A0A077R604_9BASI</name>
<organism evidence="2">
    <name type="scientific">Melanopsichium pennsylvanicum 4</name>
    <dbReference type="NCBI Taxonomy" id="1398559"/>
    <lineage>
        <taxon>Eukaryota</taxon>
        <taxon>Fungi</taxon>
        <taxon>Dikarya</taxon>
        <taxon>Basidiomycota</taxon>
        <taxon>Ustilaginomycotina</taxon>
        <taxon>Ustilaginomycetes</taxon>
        <taxon>Ustilaginales</taxon>
        <taxon>Ustilaginaceae</taxon>
        <taxon>Melanopsichium</taxon>
    </lineage>
</organism>
<feature type="region of interest" description="Disordered" evidence="1">
    <location>
        <begin position="616"/>
        <end position="660"/>
    </location>
</feature>
<sequence>MDTIYAKCAKPAIYAELQEGLEPFVYWHVTESIQEGYDPEAIGELQETVEVEAFVLERRCAARNRVLGYFISLLRYYLVKQTEPVNLEAALNALQTDLAKESAHTTFDDFHLDTAQIYEYVEEQKQNAGHLADDPAWHRQPKTSEKMQWNNVFKNALDLTRNAYVAACKQSDHRFKLGAENDLALCQLLSIDKLNEFVLKFAAAPRHVPASPQTEENSSATTSSFWSQRIGSQRPSGNKTVPLFDPVHLVEAGQHFRAASIEHIRCQHESTLRLSGPEKDFAVIISQALNLETNPERLIERAHQRANPTKLPELEVEAEMRSAKELLSSALRILGIRDGERNVTCRIQAYNLRGYINLRLADLKPQHETNYLSRAISDWSVSKELDPGQHKIVDVLAQTEARLESLPKIITESSDKAASSTDSHLSKHAFASNATTIAPASTSTVKAAKKESTPTASAANGKNERAEIQSAKPREKTILESPFFRSDLVTGLMVDALLALAFPHRAFRKTLRFPCAACVAAASQDHIPMLDRHAKSHQQTTKALTEENKAQLKVAVKCVSAVLALPDLQQKRNDSAEKVMQRTSLRLVLGTLHMLLGRFVKAQTELELISNALKPNMRGKTKDTNDQTNQQKHKHETKTSTKLKAKSKEEARPAVEPKDTKLDKSIQQMQTRVQGQALFLLARTCWMTNKVQEAVKFFRWFVKWYSEQQALAVESDADDGQVELDIPELDMSWWDKVVVVTKQ</sequence>